<dbReference type="GO" id="GO:0008410">
    <property type="term" value="F:CoA-transferase activity"/>
    <property type="evidence" value="ECO:0007669"/>
    <property type="project" value="InterPro"/>
</dbReference>
<dbReference type="SUPFAM" id="SSF100950">
    <property type="entry name" value="NagB/RpiA/CoA transferase-like"/>
    <property type="match status" value="1"/>
</dbReference>
<proteinExistence type="predicted"/>
<dbReference type="Pfam" id="PF01144">
    <property type="entry name" value="CoA_trans"/>
    <property type="match status" value="1"/>
</dbReference>
<dbReference type="EMBL" id="FMYU01000005">
    <property type="protein sequence ID" value="SDC40720.1"/>
    <property type="molecule type" value="Genomic_DNA"/>
</dbReference>
<dbReference type="AlphaFoldDB" id="A0A1G6LBR9"/>
<gene>
    <name evidence="1" type="ORF">SAMN05660835_00773</name>
</gene>
<dbReference type="RefSeq" id="WP_092128283.1">
    <property type="nucleotide sequence ID" value="NZ_FMYU01000005.1"/>
</dbReference>
<organism evidence="1 2">
    <name type="scientific">Desulfurella multipotens</name>
    <dbReference type="NCBI Taxonomy" id="79269"/>
    <lineage>
        <taxon>Bacteria</taxon>
        <taxon>Pseudomonadati</taxon>
        <taxon>Campylobacterota</taxon>
        <taxon>Desulfurellia</taxon>
        <taxon>Desulfurellales</taxon>
        <taxon>Desulfurellaceae</taxon>
        <taxon>Desulfurella</taxon>
    </lineage>
</organism>
<dbReference type="PANTHER" id="PTHR43293">
    <property type="entry name" value="ACETATE COA-TRANSFERASE YDIF"/>
    <property type="match status" value="1"/>
</dbReference>
<evidence type="ECO:0000313" key="2">
    <source>
        <dbReference type="Proteomes" id="UP000199411"/>
    </source>
</evidence>
<reference evidence="2" key="1">
    <citation type="submission" date="2016-10" db="EMBL/GenBank/DDBJ databases">
        <authorList>
            <person name="Varghese N."/>
            <person name="Submissions S."/>
        </authorList>
    </citation>
    <scope>NUCLEOTIDE SEQUENCE [LARGE SCALE GENOMIC DNA]</scope>
    <source>
        <strain evidence="2">DSM 8415</strain>
    </source>
</reference>
<evidence type="ECO:0000313" key="1">
    <source>
        <dbReference type="EMBL" id="SDC40720.1"/>
    </source>
</evidence>
<keyword evidence="1" id="KW-0808">Transferase</keyword>
<dbReference type="Proteomes" id="UP000199411">
    <property type="component" value="Unassembled WGS sequence"/>
</dbReference>
<accession>A0A1G6LBR9</accession>
<dbReference type="PANTHER" id="PTHR43293:SF3">
    <property type="entry name" value="CHOLESTEROL RING-CLEAVING HYDROLASE IPDB SUBUNIT"/>
    <property type="match status" value="1"/>
</dbReference>
<sequence>MNTYNDIELMICVASRIFEDGASVSVGTGIPCAAVMLAQKLYAPNILITFEAGAVAPVLPAMPISVGDSTTMHKALQTGSTCDQMEMIQRGLIDYCFLGGAQIDSYGNINSTVIGDYKKPKVRFPGSGGANDFASMAWRIVMVVPHSIRRFTNKIDFITTPGYLTGPGAREQAGLPPNTGPYKIITNLAVMGFDEETKRMMLESIHPGVSIDDIKNNTGFELIIKQTPKQTEPPTQEELRILREEVDPFKAVIERKAE</sequence>
<dbReference type="InterPro" id="IPR004165">
    <property type="entry name" value="CoA_trans_fam_I"/>
</dbReference>
<name>A0A1G6LBR9_9BACT</name>
<keyword evidence="2" id="KW-1185">Reference proteome</keyword>
<dbReference type="InterPro" id="IPR037171">
    <property type="entry name" value="NagB/RpiA_transferase-like"/>
</dbReference>
<protein>
    <submittedName>
        <fullName evidence="1">Glutaconate CoA-transferase subunit B</fullName>
    </submittedName>
</protein>
<dbReference type="OrthoDB" id="9813111at2"/>
<dbReference type="SMART" id="SM00882">
    <property type="entry name" value="CoA_trans"/>
    <property type="match status" value="1"/>
</dbReference>
<dbReference type="Gene3D" id="3.40.1080.10">
    <property type="entry name" value="Glutaconate Coenzyme A-transferase"/>
    <property type="match status" value="1"/>
</dbReference>